<evidence type="ECO:0000313" key="9">
    <source>
        <dbReference type="Proteomes" id="UP000220251"/>
    </source>
</evidence>
<dbReference type="OrthoDB" id="9810939at2"/>
<dbReference type="FunFam" id="3.30.420.100:FF:000001">
    <property type="entry name" value="50S ribosomal protein L18"/>
    <property type="match status" value="1"/>
</dbReference>
<dbReference type="InterPro" id="IPR004389">
    <property type="entry name" value="Ribosomal_uL18_bac-type"/>
</dbReference>
<dbReference type="GO" id="GO:0008097">
    <property type="term" value="F:5S rRNA binding"/>
    <property type="evidence" value="ECO:0007669"/>
    <property type="project" value="TreeGrafter"/>
</dbReference>
<dbReference type="PANTHER" id="PTHR12899">
    <property type="entry name" value="39S RIBOSOMAL PROTEIN L18, MITOCHONDRIAL"/>
    <property type="match status" value="1"/>
</dbReference>
<dbReference type="NCBIfam" id="TIGR00060">
    <property type="entry name" value="L18_bact"/>
    <property type="match status" value="1"/>
</dbReference>
<dbReference type="GO" id="GO:0022625">
    <property type="term" value="C:cytosolic large ribosomal subunit"/>
    <property type="evidence" value="ECO:0007669"/>
    <property type="project" value="TreeGrafter"/>
</dbReference>
<dbReference type="GO" id="GO:0003735">
    <property type="term" value="F:structural constituent of ribosome"/>
    <property type="evidence" value="ECO:0007669"/>
    <property type="project" value="InterPro"/>
</dbReference>
<evidence type="ECO:0000313" key="8">
    <source>
        <dbReference type="EMBL" id="CRX37862.1"/>
    </source>
</evidence>
<dbReference type="PANTHER" id="PTHR12899:SF3">
    <property type="entry name" value="LARGE RIBOSOMAL SUBUNIT PROTEIN UL18M"/>
    <property type="match status" value="1"/>
</dbReference>
<dbReference type="Proteomes" id="UP000220251">
    <property type="component" value="Unassembled WGS sequence"/>
</dbReference>
<keyword evidence="9" id="KW-1185">Reference proteome</keyword>
<reference evidence="9" key="1">
    <citation type="submission" date="2015-06" db="EMBL/GenBank/DDBJ databases">
        <authorList>
            <person name="Bertelli C."/>
        </authorList>
    </citation>
    <scope>NUCLEOTIDE SEQUENCE [LARGE SCALE GENOMIC DNA]</scope>
    <source>
        <strain evidence="9">CRIB-30</strain>
    </source>
</reference>
<keyword evidence="2 7" id="KW-0699">rRNA-binding</keyword>
<keyword evidence="5 7" id="KW-0687">Ribonucleoprotein</keyword>
<dbReference type="InterPro" id="IPR057268">
    <property type="entry name" value="Ribosomal_L18"/>
</dbReference>
<sequence length="123" mass="13698">MKNSQSNKVRIQKKRAMRIRKKLRGSSEFPRMCVVKTNKHIMVQIIDDESHKTLCSASTLSKELKGTEFAKKSKASAAKLGEVIAKAAQGLNIKKVKFDRGQFKYHGILAELADAARNAGLQI</sequence>
<dbReference type="Gene3D" id="3.30.420.100">
    <property type="match status" value="1"/>
</dbReference>
<gene>
    <name evidence="7 8" type="primary">rplR</name>
    <name evidence="8" type="ORF">ELAC_0507</name>
</gene>
<keyword evidence="3 7" id="KW-0694">RNA-binding</keyword>
<dbReference type="HAMAP" id="MF_01337_B">
    <property type="entry name" value="Ribosomal_uL18_B"/>
    <property type="match status" value="1"/>
</dbReference>
<evidence type="ECO:0000256" key="5">
    <source>
        <dbReference type="ARBA" id="ARBA00023274"/>
    </source>
</evidence>
<dbReference type="GO" id="GO:0006412">
    <property type="term" value="P:translation"/>
    <property type="evidence" value="ECO:0007669"/>
    <property type="project" value="UniProtKB-UniRule"/>
</dbReference>
<dbReference type="InterPro" id="IPR005484">
    <property type="entry name" value="Ribosomal_uL18_bac/plant/anim"/>
</dbReference>
<evidence type="ECO:0000256" key="3">
    <source>
        <dbReference type="ARBA" id="ARBA00022884"/>
    </source>
</evidence>
<dbReference type="RefSeq" id="WP_098037710.1">
    <property type="nucleotide sequence ID" value="NZ_CWGJ01000006.1"/>
</dbReference>
<evidence type="ECO:0000256" key="7">
    <source>
        <dbReference type="HAMAP-Rule" id="MF_01337"/>
    </source>
</evidence>
<evidence type="ECO:0000256" key="1">
    <source>
        <dbReference type="ARBA" id="ARBA00007116"/>
    </source>
</evidence>
<accession>A0A0H5DNM8</accession>
<evidence type="ECO:0000256" key="6">
    <source>
        <dbReference type="ARBA" id="ARBA00035197"/>
    </source>
</evidence>
<dbReference type="AlphaFoldDB" id="A0A0H5DNM8"/>
<evidence type="ECO:0000256" key="2">
    <source>
        <dbReference type="ARBA" id="ARBA00022730"/>
    </source>
</evidence>
<keyword evidence="4 7" id="KW-0689">Ribosomal protein</keyword>
<protein>
    <recommendedName>
        <fullName evidence="6 7">Large ribosomal subunit protein uL18</fullName>
    </recommendedName>
</protein>
<comment type="similarity">
    <text evidence="1 7">Belongs to the universal ribosomal protein uL18 family.</text>
</comment>
<dbReference type="EMBL" id="CWGJ01000006">
    <property type="protein sequence ID" value="CRX37862.1"/>
    <property type="molecule type" value="Genomic_DNA"/>
</dbReference>
<name>A0A0H5DNM8_9BACT</name>
<comment type="subunit">
    <text evidence="7">Part of the 50S ribosomal subunit; part of the 5S rRNA/L5/L18/L25 subcomplex. Contacts the 5S and 23S rRNAs.</text>
</comment>
<evidence type="ECO:0000256" key="4">
    <source>
        <dbReference type="ARBA" id="ARBA00022980"/>
    </source>
</evidence>
<organism evidence="8 9">
    <name type="scientific">Estrella lausannensis</name>
    <dbReference type="NCBI Taxonomy" id="483423"/>
    <lineage>
        <taxon>Bacteria</taxon>
        <taxon>Pseudomonadati</taxon>
        <taxon>Chlamydiota</taxon>
        <taxon>Chlamydiia</taxon>
        <taxon>Parachlamydiales</taxon>
        <taxon>Candidatus Criblamydiaceae</taxon>
        <taxon>Estrella</taxon>
    </lineage>
</organism>
<dbReference type="Pfam" id="PF00861">
    <property type="entry name" value="Ribosomal_L18p"/>
    <property type="match status" value="1"/>
</dbReference>
<dbReference type="SUPFAM" id="SSF53137">
    <property type="entry name" value="Translational machinery components"/>
    <property type="match status" value="1"/>
</dbReference>
<dbReference type="CDD" id="cd00432">
    <property type="entry name" value="Ribosomal_L18_L5e"/>
    <property type="match status" value="1"/>
</dbReference>
<proteinExistence type="inferred from homology"/>
<comment type="function">
    <text evidence="7">This is one of the proteins that bind and probably mediate the attachment of the 5S RNA into the large ribosomal subunit, where it forms part of the central protuberance.</text>
</comment>